<evidence type="ECO:0000313" key="2">
    <source>
        <dbReference type="Proteomes" id="UP001151699"/>
    </source>
</evidence>
<protein>
    <submittedName>
        <fullName evidence="1">Uncharacterized protein</fullName>
    </submittedName>
</protein>
<keyword evidence="2" id="KW-1185">Reference proteome</keyword>
<proteinExistence type="predicted"/>
<evidence type="ECO:0000313" key="1">
    <source>
        <dbReference type="EMBL" id="KAJ6642200.1"/>
    </source>
</evidence>
<accession>A0A9Q0N203</accession>
<gene>
    <name evidence="1" type="ORF">Bhyg_07147</name>
</gene>
<dbReference type="AlphaFoldDB" id="A0A9Q0N203"/>
<dbReference type="EMBL" id="WJQU01000002">
    <property type="protein sequence ID" value="KAJ6642200.1"/>
    <property type="molecule type" value="Genomic_DNA"/>
</dbReference>
<organism evidence="1 2">
    <name type="scientific">Pseudolycoriella hygida</name>
    <dbReference type="NCBI Taxonomy" id="35572"/>
    <lineage>
        <taxon>Eukaryota</taxon>
        <taxon>Metazoa</taxon>
        <taxon>Ecdysozoa</taxon>
        <taxon>Arthropoda</taxon>
        <taxon>Hexapoda</taxon>
        <taxon>Insecta</taxon>
        <taxon>Pterygota</taxon>
        <taxon>Neoptera</taxon>
        <taxon>Endopterygota</taxon>
        <taxon>Diptera</taxon>
        <taxon>Nematocera</taxon>
        <taxon>Sciaroidea</taxon>
        <taxon>Sciaridae</taxon>
        <taxon>Pseudolycoriella</taxon>
    </lineage>
</organism>
<dbReference type="Proteomes" id="UP001151699">
    <property type="component" value="Chromosome B"/>
</dbReference>
<comment type="caution">
    <text evidence="1">The sequence shown here is derived from an EMBL/GenBank/DDBJ whole genome shotgun (WGS) entry which is preliminary data.</text>
</comment>
<name>A0A9Q0N203_9DIPT</name>
<reference evidence="1" key="1">
    <citation type="submission" date="2022-07" db="EMBL/GenBank/DDBJ databases">
        <authorList>
            <person name="Trinca V."/>
            <person name="Uliana J.V.C."/>
            <person name="Torres T.T."/>
            <person name="Ward R.J."/>
            <person name="Monesi N."/>
        </authorList>
    </citation>
    <scope>NUCLEOTIDE SEQUENCE</scope>
    <source>
        <strain evidence="1">HSMRA1968</strain>
        <tissue evidence="1">Whole embryos</tissue>
    </source>
</reference>
<sequence>MKEIASVRVPTAVRNNENYVINYTKFCNENAPDWSKMISYSLATLDYFESHLDTIVADVAVGTRVMEAQLNILLNASLNLNETIQRDLKELRRKSNFVADSIFHHFTNNFNSPEYNEKPDIAKNNAA</sequence>
<dbReference type="OrthoDB" id="10603697at2759"/>